<evidence type="ECO:0000313" key="4">
    <source>
        <dbReference type="Proteomes" id="UP001050975"/>
    </source>
</evidence>
<dbReference type="EMBL" id="BLAY01000371">
    <property type="protein sequence ID" value="GET44482.1"/>
    <property type="molecule type" value="Genomic_DNA"/>
</dbReference>
<protein>
    <submittedName>
        <fullName evidence="3">Uncharacterized protein</fullName>
    </submittedName>
</protein>
<evidence type="ECO:0000313" key="3">
    <source>
        <dbReference type="EMBL" id="GET44482.1"/>
    </source>
</evidence>
<proteinExistence type="predicted"/>
<accession>A0AAV3XTU4</accession>
<feature type="compositionally biased region" description="Low complexity" evidence="1">
    <location>
        <begin position="174"/>
        <end position="183"/>
    </location>
</feature>
<dbReference type="Proteomes" id="UP001050975">
    <property type="component" value="Unassembled WGS sequence"/>
</dbReference>
<feature type="compositionally biased region" description="Low complexity" evidence="1">
    <location>
        <begin position="59"/>
        <end position="150"/>
    </location>
</feature>
<comment type="caution">
    <text evidence="3">The sequence shown here is derived from an EMBL/GenBank/DDBJ whole genome shotgun (WGS) entry which is preliminary data.</text>
</comment>
<sequence>MRFKQHLGIVGAICSSLLVSYGAIAQTTNPTPGGTNPADMQRICAEYMNANGNQAQQSNRTGTTTGNTATGTTGTTTNRNTTNRTGTTTGNTATGTTGTTTNRNTTNRTGTTTGNTASGTTGTTTNRNTTNRTGSTTGNTASGTTATTTGTGQGVGSFTAEELDRMCANLINNSGSGSTTPSVTGGGSTRPSQPSNTPNRR</sequence>
<name>A0AAV3XTU4_9CYAN</name>
<feature type="region of interest" description="Disordered" evidence="1">
    <location>
        <begin position="170"/>
        <end position="201"/>
    </location>
</feature>
<keyword evidence="4" id="KW-1185">Reference proteome</keyword>
<gene>
    <name evidence="3" type="ORF">MiSe_93110</name>
</gene>
<feature type="region of interest" description="Disordered" evidence="1">
    <location>
        <begin position="52"/>
        <end position="156"/>
    </location>
</feature>
<dbReference type="AlphaFoldDB" id="A0AAV3XTU4"/>
<feature type="compositionally biased region" description="Polar residues" evidence="1">
    <location>
        <begin position="190"/>
        <end position="201"/>
    </location>
</feature>
<reference evidence="3" key="1">
    <citation type="submission" date="2019-10" db="EMBL/GenBank/DDBJ databases">
        <title>Draft genome sequece of Microseira wollei NIES-4236.</title>
        <authorList>
            <person name="Yamaguchi H."/>
            <person name="Suzuki S."/>
            <person name="Kawachi M."/>
        </authorList>
    </citation>
    <scope>NUCLEOTIDE SEQUENCE</scope>
    <source>
        <strain evidence="3">NIES-4236</strain>
    </source>
</reference>
<feature type="chain" id="PRO_5043629556" evidence="2">
    <location>
        <begin position="26"/>
        <end position="201"/>
    </location>
</feature>
<keyword evidence="2" id="KW-0732">Signal</keyword>
<evidence type="ECO:0000256" key="1">
    <source>
        <dbReference type="SAM" id="MobiDB-lite"/>
    </source>
</evidence>
<feature type="signal peptide" evidence="2">
    <location>
        <begin position="1"/>
        <end position="25"/>
    </location>
</feature>
<evidence type="ECO:0000256" key="2">
    <source>
        <dbReference type="SAM" id="SignalP"/>
    </source>
</evidence>
<organism evidence="3 4">
    <name type="scientific">Microseira wollei NIES-4236</name>
    <dbReference type="NCBI Taxonomy" id="2530354"/>
    <lineage>
        <taxon>Bacteria</taxon>
        <taxon>Bacillati</taxon>
        <taxon>Cyanobacteriota</taxon>
        <taxon>Cyanophyceae</taxon>
        <taxon>Oscillatoriophycideae</taxon>
        <taxon>Aerosakkonematales</taxon>
        <taxon>Aerosakkonemataceae</taxon>
        <taxon>Microseira</taxon>
    </lineage>
</organism>
<dbReference type="RefSeq" id="WP_226594547.1">
    <property type="nucleotide sequence ID" value="NZ_BLAY01000371.1"/>
</dbReference>